<dbReference type="InterPro" id="IPR023214">
    <property type="entry name" value="HAD_sf"/>
</dbReference>
<dbReference type="InterPro" id="IPR006357">
    <property type="entry name" value="HAD-SF_hydro_IIA"/>
</dbReference>
<keyword evidence="1 5" id="KW-0378">Hydrolase</keyword>
<feature type="binding site" evidence="4">
    <location>
        <position position="22"/>
    </location>
    <ligand>
        <name>Mg(2+)</name>
        <dbReference type="ChEBI" id="CHEBI:18420"/>
    </ligand>
</feature>
<feature type="active site" description="Proton donor" evidence="2">
    <location>
        <position position="24"/>
    </location>
</feature>
<evidence type="ECO:0000256" key="2">
    <source>
        <dbReference type="PIRSR" id="PIRSR000915-1"/>
    </source>
</evidence>
<evidence type="ECO:0000256" key="4">
    <source>
        <dbReference type="PIRSR" id="PIRSR000915-3"/>
    </source>
</evidence>
<dbReference type="EMBL" id="JAKKPZ010000002">
    <property type="protein sequence ID" value="KAI1726201.1"/>
    <property type="molecule type" value="Genomic_DNA"/>
</dbReference>
<gene>
    <name evidence="5" type="ORF">DdX_02903</name>
</gene>
<dbReference type="PANTHER" id="PTHR19288:SF93">
    <property type="entry name" value="FI11325P-RELATED"/>
    <property type="match status" value="1"/>
</dbReference>
<organism evidence="5 6">
    <name type="scientific">Ditylenchus destructor</name>
    <dbReference type="NCBI Taxonomy" id="166010"/>
    <lineage>
        <taxon>Eukaryota</taxon>
        <taxon>Metazoa</taxon>
        <taxon>Ecdysozoa</taxon>
        <taxon>Nematoda</taxon>
        <taxon>Chromadorea</taxon>
        <taxon>Rhabditida</taxon>
        <taxon>Tylenchina</taxon>
        <taxon>Tylenchomorpha</taxon>
        <taxon>Sphaerularioidea</taxon>
        <taxon>Anguinidae</taxon>
        <taxon>Anguininae</taxon>
        <taxon>Ditylenchus</taxon>
    </lineage>
</organism>
<reference evidence="5" key="1">
    <citation type="submission" date="2022-01" db="EMBL/GenBank/DDBJ databases">
        <title>Genome Sequence Resource for Two Populations of Ditylenchus destructor, the Migratory Endoparasitic Phytonematode.</title>
        <authorList>
            <person name="Zhang H."/>
            <person name="Lin R."/>
            <person name="Xie B."/>
        </authorList>
    </citation>
    <scope>NUCLEOTIDE SEQUENCE</scope>
    <source>
        <strain evidence="5">BazhouSP</strain>
    </source>
</reference>
<name>A0AAD4NIP2_9BILA</name>
<dbReference type="PIRSF" id="PIRSF000915">
    <property type="entry name" value="PGP-type_phosphatase"/>
    <property type="match status" value="1"/>
</dbReference>
<evidence type="ECO:0000256" key="3">
    <source>
        <dbReference type="PIRSR" id="PIRSR000915-2"/>
    </source>
</evidence>
<feature type="binding site" evidence="4">
    <location>
        <position position="262"/>
    </location>
    <ligand>
        <name>Mg(2+)</name>
        <dbReference type="ChEBI" id="CHEBI:18420"/>
    </ligand>
</feature>
<comment type="caution">
    <text evidence="5">The sequence shown here is derived from an EMBL/GenBank/DDBJ whole genome shotgun (WGS) entry which is preliminary data.</text>
</comment>
<sequence>MSKVARAVAADIWANYDTFIFDADGVLWIGNNPIDGSTTLINQLVEKGKSVIVMSNNATRTPRDYLEKCKKLGFTALKEENIVSAGLVAAYELKKLQHGETLDPKECSGLSRSIPQNLPVYLVGSYALQETLKEYAGVESFGPGPDPFDNYTQDTFLSNVDISQKVSAVVGSFDPHISYVKIMKAANYLNDPNVHFIVTNEDVTYPSDNPNVVVPGTGCITSVLRFVSGRQPVVTGKPHTAAFNFIRERHHIEPKRTLMVGDRCDTDMWFGNRHGLDTLLVLSGIHNLDNVAQFENNKQLECIPKFYANSTKDLTLECGLNSVHNGNI</sequence>
<keyword evidence="4" id="KW-0460">Magnesium</keyword>
<feature type="active site" description="Nucleophile" evidence="2">
    <location>
        <position position="22"/>
    </location>
</feature>
<evidence type="ECO:0000313" key="5">
    <source>
        <dbReference type="EMBL" id="KAI1726201.1"/>
    </source>
</evidence>
<accession>A0AAD4NIP2</accession>
<dbReference type="InterPro" id="IPR036412">
    <property type="entry name" value="HAD-like_sf"/>
</dbReference>
<dbReference type="SUPFAM" id="SSF56784">
    <property type="entry name" value="HAD-like"/>
    <property type="match status" value="1"/>
</dbReference>
<dbReference type="Pfam" id="PF13242">
    <property type="entry name" value="Hydrolase_like"/>
    <property type="match status" value="1"/>
</dbReference>
<protein>
    <submittedName>
        <fullName evidence="5">Haloacid dehalogenase-like hydrolase domain-containing protein</fullName>
    </submittedName>
</protein>
<dbReference type="InterPro" id="IPR006349">
    <property type="entry name" value="PGP_euk"/>
</dbReference>
<dbReference type="Gene3D" id="3.40.50.1000">
    <property type="entry name" value="HAD superfamily/HAD-like"/>
    <property type="match status" value="2"/>
</dbReference>
<dbReference type="PANTHER" id="PTHR19288">
    <property type="entry name" value="4-NITROPHENYLPHOSPHATASE-RELATED"/>
    <property type="match status" value="1"/>
</dbReference>
<dbReference type="GO" id="GO:0016791">
    <property type="term" value="F:phosphatase activity"/>
    <property type="evidence" value="ECO:0007669"/>
    <property type="project" value="InterPro"/>
</dbReference>
<dbReference type="Proteomes" id="UP001201812">
    <property type="component" value="Unassembled WGS sequence"/>
</dbReference>
<feature type="binding site" evidence="3">
    <location>
        <begin position="55"/>
        <end position="57"/>
    </location>
    <ligand>
        <name>substrate</name>
    </ligand>
</feature>
<evidence type="ECO:0000256" key="1">
    <source>
        <dbReference type="ARBA" id="ARBA00022801"/>
    </source>
</evidence>
<proteinExistence type="predicted"/>
<feature type="binding site" evidence="4">
    <location>
        <position position="24"/>
    </location>
    <ligand>
        <name>Mg(2+)</name>
        <dbReference type="ChEBI" id="CHEBI:18420"/>
    </ligand>
</feature>
<dbReference type="Pfam" id="PF13344">
    <property type="entry name" value="Hydrolase_6"/>
    <property type="match status" value="1"/>
</dbReference>
<dbReference type="NCBIfam" id="TIGR01460">
    <property type="entry name" value="HAD-SF-IIA"/>
    <property type="match status" value="1"/>
</dbReference>
<feature type="binding site" evidence="3">
    <location>
        <position position="237"/>
    </location>
    <ligand>
        <name>substrate</name>
    </ligand>
</feature>
<keyword evidence="6" id="KW-1185">Reference proteome</keyword>
<keyword evidence="4" id="KW-0479">Metal-binding</keyword>
<evidence type="ECO:0000313" key="6">
    <source>
        <dbReference type="Proteomes" id="UP001201812"/>
    </source>
</evidence>
<dbReference type="GO" id="GO:0005737">
    <property type="term" value="C:cytoplasm"/>
    <property type="evidence" value="ECO:0007669"/>
    <property type="project" value="TreeGrafter"/>
</dbReference>
<dbReference type="NCBIfam" id="TIGR01452">
    <property type="entry name" value="PGP_euk"/>
    <property type="match status" value="1"/>
</dbReference>
<comment type="cofactor">
    <cofactor evidence="4">
        <name>Mg(2+)</name>
        <dbReference type="ChEBI" id="CHEBI:18420"/>
    </cofactor>
    <text evidence="4">Divalent metal ions. Mg(2+) is the most effective.</text>
</comment>
<dbReference type="GO" id="GO:0046872">
    <property type="term" value="F:metal ion binding"/>
    <property type="evidence" value="ECO:0007669"/>
    <property type="project" value="UniProtKB-KW"/>
</dbReference>
<dbReference type="AlphaFoldDB" id="A0AAD4NIP2"/>